<feature type="domain" description="DUF218" evidence="1">
    <location>
        <begin position="30"/>
        <end position="151"/>
    </location>
</feature>
<keyword evidence="3" id="KW-1185">Reference proteome</keyword>
<dbReference type="InterPro" id="IPR014729">
    <property type="entry name" value="Rossmann-like_a/b/a_fold"/>
</dbReference>
<sequence length="182" mass="19889">MLVILIVGYFCFIVALMYHGSQTQPDTSADTMIILGAKVVGNPAEPGTVLKSRLTTAAAYLKEHPIVSVIVTGGQGADETATEADTMKEYLIELGIASERIQVENQSTRTIENLMYAKEKFGVQKAVIVTSDYHLFRSLLLAKRVGIDASGLSAQTNEGYRIKSTVREVLSVTYAFIFDHPK</sequence>
<dbReference type="Gene3D" id="3.40.50.620">
    <property type="entry name" value="HUPs"/>
    <property type="match status" value="1"/>
</dbReference>
<dbReference type="CDD" id="cd06259">
    <property type="entry name" value="YdcF-like"/>
    <property type="match status" value="1"/>
</dbReference>
<dbReference type="Proteomes" id="UP000198948">
    <property type="component" value="Unassembled WGS sequence"/>
</dbReference>
<proteinExistence type="predicted"/>
<reference evidence="2 3" key="1">
    <citation type="submission" date="2016-10" db="EMBL/GenBank/DDBJ databases">
        <authorList>
            <person name="de Groot N.N."/>
        </authorList>
    </citation>
    <scope>NUCLEOTIDE SEQUENCE [LARGE SCALE GENOMIC DNA]</scope>
    <source>
        <strain evidence="2 3">DSM 13760</strain>
    </source>
</reference>
<evidence type="ECO:0000259" key="1">
    <source>
        <dbReference type="Pfam" id="PF02698"/>
    </source>
</evidence>
<organism evidence="2 3">
    <name type="scientific">Isobaculum melis</name>
    <dbReference type="NCBI Taxonomy" id="142588"/>
    <lineage>
        <taxon>Bacteria</taxon>
        <taxon>Bacillati</taxon>
        <taxon>Bacillota</taxon>
        <taxon>Bacilli</taxon>
        <taxon>Lactobacillales</taxon>
        <taxon>Carnobacteriaceae</taxon>
        <taxon>Isobaculum</taxon>
    </lineage>
</organism>
<accession>A0A1H9QFF9</accession>
<dbReference type="InterPro" id="IPR051599">
    <property type="entry name" value="Cell_Envelope_Assoc"/>
</dbReference>
<dbReference type="STRING" id="142588.SAMN04488559_10242"/>
<dbReference type="GO" id="GO:0000270">
    <property type="term" value="P:peptidoglycan metabolic process"/>
    <property type="evidence" value="ECO:0007669"/>
    <property type="project" value="TreeGrafter"/>
</dbReference>
<dbReference type="AlphaFoldDB" id="A0A1H9QFF9"/>
<protein>
    <submittedName>
        <fullName evidence="2">Protein SanA, affects membrane permeability for vancomycin</fullName>
    </submittedName>
</protein>
<dbReference type="EMBL" id="FOHA01000002">
    <property type="protein sequence ID" value="SER59147.1"/>
    <property type="molecule type" value="Genomic_DNA"/>
</dbReference>
<dbReference type="GO" id="GO:0043164">
    <property type="term" value="P:Gram-negative-bacterium-type cell wall biogenesis"/>
    <property type="evidence" value="ECO:0007669"/>
    <property type="project" value="TreeGrafter"/>
</dbReference>
<gene>
    <name evidence="2" type="ORF">SAMN04488559_10242</name>
</gene>
<dbReference type="InterPro" id="IPR003848">
    <property type="entry name" value="DUF218"/>
</dbReference>
<dbReference type="Pfam" id="PF02698">
    <property type="entry name" value="DUF218"/>
    <property type="match status" value="1"/>
</dbReference>
<dbReference type="GO" id="GO:0005886">
    <property type="term" value="C:plasma membrane"/>
    <property type="evidence" value="ECO:0007669"/>
    <property type="project" value="TreeGrafter"/>
</dbReference>
<evidence type="ECO:0000313" key="2">
    <source>
        <dbReference type="EMBL" id="SER59147.1"/>
    </source>
</evidence>
<dbReference type="PANTHER" id="PTHR30336">
    <property type="entry name" value="INNER MEMBRANE PROTEIN, PROBABLE PERMEASE"/>
    <property type="match status" value="1"/>
</dbReference>
<name>A0A1H9QFF9_9LACT</name>
<dbReference type="PANTHER" id="PTHR30336:SF4">
    <property type="entry name" value="ENVELOPE BIOGENESIS FACTOR ELYC"/>
    <property type="match status" value="1"/>
</dbReference>
<evidence type="ECO:0000313" key="3">
    <source>
        <dbReference type="Proteomes" id="UP000198948"/>
    </source>
</evidence>